<dbReference type="RefSeq" id="WP_110290814.1">
    <property type="nucleotide sequence ID" value="NZ_QICS01000003.1"/>
</dbReference>
<dbReference type="AlphaFoldDB" id="A0A318ETZ4"/>
<protein>
    <submittedName>
        <fullName evidence="2">Relaxase/mobilization nuclease-like protein</fullName>
    </submittedName>
</protein>
<proteinExistence type="predicted"/>
<evidence type="ECO:0000313" key="3">
    <source>
        <dbReference type="Proteomes" id="UP000247523"/>
    </source>
</evidence>
<dbReference type="Gene3D" id="3.30.930.30">
    <property type="match status" value="1"/>
</dbReference>
<dbReference type="Pfam" id="PF03432">
    <property type="entry name" value="Relaxase"/>
    <property type="match status" value="1"/>
</dbReference>
<sequence length="665" mass="79157">MAITKILYIDGVEQGNPAKHLKQALNYIQNPDKTEERVLVGSINCLPETAFEQMMETKKIFGKTDKRQGYHIIISFPPGEATEEQAFEITRRFAEEFLGEQYEVVYSVHTDKEHKHGHIVWNSVDMQTGRKYEYKKGDWKYKIQPITNRLCKEYGLAIMPAEYSKEPKNLPRKEWEFEQTFKEMILRDARFCASYAGSKEHFEFLMKRLGYDFKKNEYLTVKMPGRRLYHKLEKMDEMFTPEQFGYAMKYSYKMIPYYYSKNPIYYKRSNMTPFQKKYYRKIYRLRMIEQKRFNVGSAKYAKELCEFHRLQDEYLFLCKNHIETFGGLLNYHTKREERWNEIEARQKEIYKMKSVKKRSCKSEENWSEFQIWNLGMEKELDELKLEKKEVKYQLKLVKNCIYERFDTAIGVIDEEEPVIGSGYIDVPEFEKVRILDEVIDSDFIETGYIEKADVSVGRTPSGIEVESQTEVKPDDPDASMEANFTSIEPMDIDLSHVVSYIDDSAYKKEVRTVMPESYVEYSLLSVEEKVEIFAISDYVDSLDVMRLVKQYFQEIGHDYSIDEVIEESDAIYEEARQVSIRKKVERICNELQEDGLSYWYLMVSEKAKLFEFRVDDNHYNLALHTAALKKLGVDMDFDERYEDYQKVYEAGLEMQRKDKEKDRGR</sequence>
<dbReference type="EMBL" id="QICS01000003">
    <property type="protein sequence ID" value="PXV91670.1"/>
    <property type="molecule type" value="Genomic_DNA"/>
</dbReference>
<comment type="caution">
    <text evidence="2">The sequence shown here is derived from an EMBL/GenBank/DDBJ whole genome shotgun (WGS) entry which is preliminary data.</text>
</comment>
<dbReference type="Proteomes" id="UP000247523">
    <property type="component" value="Unassembled WGS sequence"/>
</dbReference>
<dbReference type="InterPro" id="IPR005094">
    <property type="entry name" value="Endonuclease_MobA/VirD2"/>
</dbReference>
<organism evidence="2 3">
    <name type="scientific">Lachnotalea glycerini</name>
    <dbReference type="NCBI Taxonomy" id="1763509"/>
    <lineage>
        <taxon>Bacteria</taxon>
        <taxon>Bacillati</taxon>
        <taxon>Bacillota</taxon>
        <taxon>Clostridia</taxon>
        <taxon>Lachnospirales</taxon>
        <taxon>Lachnospiraceae</taxon>
        <taxon>Lachnotalea</taxon>
    </lineage>
</organism>
<reference evidence="2 3" key="1">
    <citation type="submission" date="2018-05" db="EMBL/GenBank/DDBJ databases">
        <title>Genomic Encyclopedia of Type Strains, Phase IV (KMG-IV): sequencing the most valuable type-strain genomes for metagenomic binning, comparative biology and taxonomic classification.</title>
        <authorList>
            <person name="Goeker M."/>
        </authorList>
    </citation>
    <scope>NUCLEOTIDE SEQUENCE [LARGE SCALE GENOMIC DNA]</scope>
    <source>
        <strain evidence="2 3">DSM 28816</strain>
    </source>
</reference>
<gene>
    <name evidence="2" type="ORF">C8E03_103228</name>
</gene>
<evidence type="ECO:0000259" key="1">
    <source>
        <dbReference type="Pfam" id="PF03432"/>
    </source>
</evidence>
<accession>A0A318ETZ4</accession>
<feature type="domain" description="MobA/VirD2-like nuclease" evidence="1">
    <location>
        <begin position="27"/>
        <end position="156"/>
    </location>
</feature>
<name>A0A318ETZ4_9FIRM</name>
<evidence type="ECO:0000313" key="2">
    <source>
        <dbReference type="EMBL" id="PXV91670.1"/>
    </source>
</evidence>